<comment type="caution">
    <text evidence="9">The sequence shown here is derived from an EMBL/GenBank/DDBJ whole genome shotgun (WGS) entry which is preliminary data.</text>
</comment>
<organism evidence="9 10">
    <name type="scientific">Candidatus Enterococcus wittei</name>
    <dbReference type="NCBI Taxonomy" id="1987383"/>
    <lineage>
        <taxon>Bacteria</taxon>
        <taxon>Bacillati</taxon>
        <taxon>Bacillota</taxon>
        <taxon>Bacilli</taxon>
        <taxon>Lactobacillales</taxon>
        <taxon>Enterococcaceae</taxon>
        <taxon>Enterococcus</taxon>
    </lineage>
</organism>
<feature type="transmembrane region" description="Helical" evidence="7">
    <location>
        <begin position="241"/>
        <end position="271"/>
    </location>
</feature>
<keyword evidence="6 7" id="KW-0472">Membrane</keyword>
<dbReference type="GO" id="GO:0005886">
    <property type="term" value="C:plasma membrane"/>
    <property type="evidence" value="ECO:0007669"/>
    <property type="project" value="UniProtKB-SubCell"/>
</dbReference>
<dbReference type="GO" id="GO:0050071">
    <property type="term" value="F:phosphatidylglycerol lysyltransferase activity"/>
    <property type="evidence" value="ECO:0007669"/>
    <property type="project" value="UniProtKB-EC"/>
</dbReference>
<dbReference type="Pfam" id="PF03706">
    <property type="entry name" value="LPG_synthase_TM"/>
    <property type="match status" value="1"/>
</dbReference>
<sequence>MKNKVHLLFQWMKAHQLILKLIFFGSVLVFVVNQVANILHGMSWQDVWQTMNQQSQVTIAWMILAGLVGVLPMLLYDWVTVQVLEKQGTPKMDRKDFFLSAWITNTINNLAGFGGIVGASLRASFYGKKTNRKMVLATVSKVALFMLTGLSVWALVTFIDVFFLQSESIFRSYWIWLFCGSFLAPFIFLFAYLKRKTIFAEFYPKGLIGLFVASFGQWTGALFVFLFIGRLMAIDISSLSLYPMFIIATLIGMLTMVPGGMGTFDVLMILGMSQLGVRQDLALVWLLYYRLFYYVLPFISGVLLFLTHTGVRINRLLDNIPRLFFQKIAHQVLVCAVYFAGIMMILLSTITNLSTVSRLFQFLLPFSFNFLDQTLNLLVGFLLLGLARALAMKVKKAFIPTLLLLAFGIINTVMRTLSWELILVYLVILLSVWLARKEFYRKRFVYSWGAMLFDATLFGFLFIIYAIAGYNRGSFLVGNLTANRFILFPSDAVWFSGLIGLGISLLSLVALYQYLTPEEKLGVGFDSERFERLLKNYGGTAASHYLRLPGYSYFYYQENHEDRVVFGYQIKANKCFVLGDPIGDPAMMRAATNAFLKKADSLGYQLAFYKVSEKYVVMLHELGFHFTKVGEAGIADFSTEDLSRTNQQLEFQRLSKEGYHFTWYESLPQELLTSVQEVSKSWLDGAREKHFSVGYFDQKYLQSSGIGIVRKDQKIVGFITEKPMTKTQVGYDLLRYLPDQPAILADYLLTHLLIVYQNKGYLEANLGLAPLANVGEADFSFLQEKVMRVIYNYGNFFYSFQSAYKEKQRYVTHWEGRYFAYMNGSSFTLATLQLFLLIGNGKGKNTSLVEEVLTEL</sequence>
<comment type="function">
    <text evidence="7">Catalyzes the transfer of a lysyl group from L-lysyl-tRNA(Lys) to membrane-bound phosphatidylglycerol (PG), which produces lysylphosphatidylglycerol (LPG), a major component of the bacterial membrane with a positive net charge. LPG synthesis contributes to bacterial virulence as it is involved in the resistance mechanism against cationic antimicrobial peptides (CAMP) produces by the host's immune system (defensins, cathelicidins) and by the competing microorganisms.</text>
</comment>
<evidence type="ECO:0000256" key="2">
    <source>
        <dbReference type="ARBA" id="ARBA00022475"/>
    </source>
</evidence>
<dbReference type="InterPro" id="IPR051211">
    <property type="entry name" value="PG_lysyltransferase"/>
</dbReference>
<feature type="transmembrane region" description="Helical" evidence="7">
    <location>
        <begin position="397"/>
        <end position="413"/>
    </location>
</feature>
<keyword evidence="10" id="KW-1185">Reference proteome</keyword>
<dbReference type="NCBIfam" id="NF033480">
    <property type="entry name" value="bifunc_MprF"/>
    <property type="match status" value="1"/>
</dbReference>
<keyword evidence="5 7" id="KW-1133">Transmembrane helix</keyword>
<feature type="transmembrane region" description="Helical" evidence="7">
    <location>
        <begin position="419"/>
        <end position="436"/>
    </location>
</feature>
<keyword evidence="7" id="KW-0443">Lipid metabolism</keyword>
<name>A0A242JVT2_9ENTE</name>
<dbReference type="Proteomes" id="UP000194933">
    <property type="component" value="Unassembled WGS sequence"/>
</dbReference>
<evidence type="ECO:0000256" key="1">
    <source>
        <dbReference type="ARBA" id="ARBA00004651"/>
    </source>
</evidence>
<feature type="transmembrane region" description="Helical" evidence="7">
    <location>
        <begin position="97"/>
        <end position="122"/>
    </location>
</feature>
<keyword evidence="7" id="KW-0046">Antibiotic resistance</keyword>
<feature type="transmembrane region" description="Helical" evidence="7">
    <location>
        <begin position="208"/>
        <end position="229"/>
    </location>
</feature>
<feature type="transmembrane region" description="Helical" evidence="7">
    <location>
        <begin position="142"/>
        <end position="164"/>
    </location>
</feature>
<dbReference type="EMBL" id="NGMO01000005">
    <property type="protein sequence ID" value="OTP06899.1"/>
    <property type="molecule type" value="Genomic_DNA"/>
</dbReference>
<dbReference type="STRING" id="1987383.A5844_002605"/>
<dbReference type="PANTHER" id="PTHR34697">
    <property type="entry name" value="PHOSPHATIDYLGLYCEROL LYSYLTRANSFERASE"/>
    <property type="match status" value="1"/>
</dbReference>
<feature type="transmembrane region" description="Helical" evidence="7">
    <location>
        <begin position="332"/>
        <end position="350"/>
    </location>
</feature>
<evidence type="ECO:0000256" key="3">
    <source>
        <dbReference type="ARBA" id="ARBA00022679"/>
    </source>
</evidence>
<feature type="transmembrane region" description="Helical" evidence="7">
    <location>
        <begin position="492"/>
        <end position="512"/>
    </location>
</feature>
<gene>
    <name evidence="7" type="primary">mprF</name>
    <name evidence="9" type="ORF">A5844_002605</name>
</gene>
<keyword evidence="4 7" id="KW-0812">Transmembrane</keyword>
<feature type="transmembrane region" description="Helical" evidence="7">
    <location>
        <begin position="291"/>
        <end position="311"/>
    </location>
</feature>
<dbReference type="PANTHER" id="PTHR34697:SF2">
    <property type="entry name" value="PHOSPHATIDYLGLYCEROL LYSYLTRANSFERASE"/>
    <property type="match status" value="1"/>
</dbReference>
<feature type="transmembrane region" description="Helical" evidence="7">
    <location>
        <begin position="59"/>
        <end position="76"/>
    </location>
</feature>
<dbReference type="GO" id="GO:0006629">
    <property type="term" value="P:lipid metabolic process"/>
    <property type="evidence" value="ECO:0007669"/>
    <property type="project" value="UniProtKB-KW"/>
</dbReference>
<feature type="transmembrane region" description="Helical" evidence="7">
    <location>
        <begin position="173"/>
        <end position="193"/>
    </location>
</feature>
<feature type="transmembrane region" description="Helical" evidence="7">
    <location>
        <begin position="21"/>
        <end position="39"/>
    </location>
</feature>
<evidence type="ECO:0000256" key="4">
    <source>
        <dbReference type="ARBA" id="ARBA00022692"/>
    </source>
</evidence>
<keyword evidence="3 7" id="KW-0808">Transferase</keyword>
<dbReference type="InterPro" id="IPR024320">
    <property type="entry name" value="LPG_synthase_C"/>
</dbReference>
<dbReference type="GO" id="GO:0055091">
    <property type="term" value="P:phospholipid homeostasis"/>
    <property type="evidence" value="ECO:0007669"/>
    <property type="project" value="TreeGrafter"/>
</dbReference>
<dbReference type="GO" id="GO:0046677">
    <property type="term" value="P:response to antibiotic"/>
    <property type="evidence" value="ECO:0007669"/>
    <property type="project" value="UniProtKB-KW"/>
</dbReference>
<evidence type="ECO:0000256" key="6">
    <source>
        <dbReference type="ARBA" id="ARBA00023136"/>
    </source>
</evidence>
<dbReference type="EC" id="2.3.2.3" evidence="7"/>
<reference evidence="9 10" key="1">
    <citation type="submission" date="2017-05" db="EMBL/GenBank/DDBJ databases">
        <title>The Genome Sequence of Enterococcus sp. 10A9_DIV0425.</title>
        <authorList>
            <consortium name="The Broad Institute Genomics Platform"/>
            <consortium name="The Broad Institute Genomic Center for Infectious Diseases"/>
            <person name="Earl A."/>
            <person name="Manson A."/>
            <person name="Schwartman J."/>
            <person name="Gilmore M."/>
            <person name="Abouelleil A."/>
            <person name="Cao P."/>
            <person name="Chapman S."/>
            <person name="Cusick C."/>
            <person name="Shea T."/>
            <person name="Young S."/>
            <person name="Neafsey D."/>
            <person name="Nusbaum C."/>
            <person name="Birren B."/>
        </authorList>
    </citation>
    <scope>NUCLEOTIDE SEQUENCE [LARGE SCALE GENOMIC DNA]</scope>
    <source>
        <strain evidence="9 10">10A9_DIV0425</strain>
    </source>
</reference>
<feature type="domain" description="Phosphatidylglycerol lysyltransferase C-terminal" evidence="8">
    <location>
        <begin position="532"/>
        <end position="821"/>
    </location>
</feature>
<evidence type="ECO:0000313" key="9">
    <source>
        <dbReference type="EMBL" id="OTP06899.1"/>
    </source>
</evidence>
<comment type="subcellular location">
    <subcellularLocation>
        <location evidence="1 7">Cell membrane</location>
        <topology evidence="1 7">Multi-pass membrane protein</topology>
    </subcellularLocation>
</comment>
<dbReference type="RefSeq" id="WP_086285622.1">
    <property type="nucleotide sequence ID" value="NZ_NGMO01000005.1"/>
</dbReference>
<evidence type="ECO:0000256" key="7">
    <source>
        <dbReference type="RuleBase" id="RU363042"/>
    </source>
</evidence>
<evidence type="ECO:0000256" key="5">
    <source>
        <dbReference type="ARBA" id="ARBA00022989"/>
    </source>
</evidence>
<evidence type="ECO:0000259" key="8">
    <source>
        <dbReference type="Pfam" id="PF09924"/>
    </source>
</evidence>
<feature type="transmembrane region" description="Helical" evidence="7">
    <location>
        <begin position="448"/>
        <end position="468"/>
    </location>
</feature>
<feature type="transmembrane region" description="Helical" evidence="7">
    <location>
        <begin position="370"/>
        <end position="390"/>
    </location>
</feature>
<protein>
    <recommendedName>
        <fullName evidence="7">Phosphatidylglycerol lysyltransferase</fullName>
        <ecNumber evidence="7">2.3.2.3</ecNumber>
    </recommendedName>
    <alternativeName>
        <fullName evidence="7">Lysylphosphatidylglycerol synthase</fullName>
    </alternativeName>
</protein>
<dbReference type="InterPro" id="IPR022791">
    <property type="entry name" value="L-PG_synthase/AglD"/>
</dbReference>
<dbReference type="AlphaFoldDB" id="A0A242JVT2"/>
<comment type="catalytic activity">
    <reaction evidence="7">
        <text>L-lysyl-tRNA(Lys) + a 1,2-diacyl-sn-glycero-3-phospho-(1'-sn-glycerol) = a 1,2-diacyl-sn-glycero-3-phospho-1'-(3'-O-L-lysyl)-sn-glycerol + tRNA(Lys)</text>
        <dbReference type="Rhea" id="RHEA:10668"/>
        <dbReference type="Rhea" id="RHEA-COMP:9696"/>
        <dbReference type="Rhea" id="RHEA-COMP:9697"/>
        <dbReference type="ChEBI" id="CHEBI:64716"/>
        <dbReference type="ChEBI" id="CHEBI:75792"/>
        <dbReference type="ChEBI" id="CHEBI:78442"/>
        <dbReference type="ChEBI" id="CHEBI:78529"/>
        <dbReference type="EC" id="2.3.2.3"/>
    </reaction>
</comment>
<keyword evidence="2" id="KW-1003">Cell membrane</keyword>
<proteinExistence type="inferred from homology"/>
<evidence type="ECO:0000313" key="10">
    <source>
        <dbReference type="Proteomes" id="UP000194933"/>
    </source>
</evidence>
<accession>A0A242JVT2</accession>
<comment type="similarity">
    <text evidence="7">Belongs to the LPG synthase family.</text>
</comment>
<dbReference type="Pfam" id="PF09924">
    <property type="entry name" value="LPG_synthase_C"/>
    <property type="match status" value="1"/>
</dbReference>